<dbReference type="GO" id="GO:0004065">
    <property type="term" value="F:arylsulfatase activity"/>
    <property type="evidence" value="ECO:0007669"/>
    <property type="project" value="TreeGrafter"/>
</dbReference>
<dbReference type="KEGG" id="est:DN752_12590"/>
<evidence type="ECO:0000256" key="5">
    <source>
        <dbReference type="SAM" id="SignalP"/>
    </source>
</evidence>
<evidence type="ECO:0000256" key="2">
    <source>
        <dbReference type="ARBA" id="ARBA00022723"/>
    </source>
</evidence>
<dbReference type="RefSeq" id="WP_112784274.1">
    <property type="nucleotide sequence ID" value="NZ_CP030041.1"/>
</dbReference>
<evidence type="ECO:0000313" key="8">
    <source>
        <dbReference type="Proteomes" id="UP000248688"/>
    </source>
</evidence>
<gene>
    <name evidence="7" type="ORF">DN752_12590</name>
</gene>
<sequence>MNRLLPLLATAVILLTCHPGYAQHPNIILIMTDDQGWMDAGFNGNETLQTPHMDKLANMGIVFDRFYSASPVCSPTRASLITGRNPVRMGIANANQGHMKEKEITLPEILKEQGYTTGHFGKWHLGTLTKATLDANRGGKPDQEIHYSTPSMNGYDHYFCSESKVPTFDPLKKPENFEDGESLRYGWKARENTGRVFSDYGTHYWIGEELQVETNISGDDAQVITDRLVPFIDQAIEEDKPFFSTVWYHTPHLPVVADKAHRDRYADLSFEEQLYYGTITAMDEQIGRLWEHLTEKGIAENTIIMFCSDNGPERNTPGSAGKFRDRKRSLYEGGVRVPAFALWKGTWEGGKRVDFPAVTSDYLPTILDILDIPYPDDHRPIDGESFLPTLLGNAQHREKPIGFIYLDQFRVSWVGEQYKLVRDGDDQPFELYDLVNDPSEQENIIQQFPFIAAKMAEEFQEWLKGVENSQTGADY</sequence>
<dbReference type="PANTHER" id="PTHR42693">
    <property type="entry name" value="ARYLSULFATASE FAMILY MEMBER"/>
    <property type="match status" value="1"/>
</dbReference>
<dbReference type="EMBL" id="CP030041">
    <property type="protein sequence ID" value="AWW30897.1"/>
    <property type="molecule type" value="Genomic_DNA"/>
</dbReference>
<dbReference type="Pfam" id="PF00884">
    <property type="entry name" value="Sulfatase"/>
    <property type="match status" value="1"/>
</dbReference>
<dbReference type="PANTHER" id="PTHR42693:SF53">
    <property type="entry name" value="ENDO-4-O-SULFATASE"/>
    <property type="match status" value="1"/>
</dbReference>
<evidence type="ECO:0000256" key="3">
    <source>
        <dbReference type="ARBA" id="ARBA00022801"/>
    </source>
</evidence>
<evidence type="ECO:0000256" key="1">
    <source>
        <dbReference type="ARBA" id="ARBA00008779"/>
    </source>
</evidence>
<dbReference type="SUPFAM" id="SSF53649">
    <property type="entry name" value="Alkaline phosphatase-like"/>
    <property type="match status" value="1"/>
</dbReference>
<dbReference type="Gene3D" id="3.30.1120.10">
    <property type="match status" value="1"/>
</dbReference>
<comment type="similarity">
    <text evidence="1">Belongs to the sulfatase family.</text>
</comment>
<reference evidence="7 8" key="1">
    <citation type="submission" date="2018-06" db="EMBL/GenBank/DDBJ databases">
        <title>Echinicola strongylocentroti sp. nov., isolated from a sea urchin Strongylocentrotus intermedius.</title>
        <authorList>
            <person name="Bae S.S."/>
        </authorList>
    </citation>
    <scope>NUCLEOTIDE SEQUENCE [LARGE SCALE GENOMIC DNA]</scope>
    <source>
        <strain evidence="7 8">MEBiC08714</strain>
    </source>
</reference>
<dbReference type="GO" id="GO:0046872">
    <property type="term" value="F:metal ion binding"/>
    <property type="evidence" value="ECO:0007669"/>
    <property type="project" value="UniProtKB-KW"/>
</dbReference>
<feature type="chain" id="PRO_5016406292" evidence="5">
    <location>
        <begin position="23"/>
        <end position="475"/>
    </location>
</feature>
<dbReference type="Gene3D" id="3.40.720.10">
    <property type="entry name" value="Alkaline Phosphatase, subunit A"/>
    <property type="match status" value="1"/>
</dbReference>
<dbReference type="InterPro" id="IPR050738">
    <property type="entry name" value="Sulfatase"/>
</dbReference>
<dbReference type="Proteomes" id="UP000248688">
    <property type="component" value="Chromosome"/>
</dbReference>
<keyword evidence="2" id="KW-0479">Metal-binding</keyword>
<dbReference type="InterPro" id="IPR000917">
    <property type="entry name" value="Sulfatase_N"/>
</dbReference>
<keyword evidence="4" id="KW-0106">Calcium</keyword>
<keyword evidence="5" id="KW-0732">Signal</keyword>
<evidence type="ECO:0000259" key="6">
    <source>
        <dbReference type="Pfam" id="PF00884"/>
    </source>
</evidence>
<evidence type="ECO:0000313" key="7">
    <source>
        <dbReference type="EMBL" id="AWW30897.1"/>
    </source>
</evidence>
<dbReference type="OrthoDB" id="816642at2"/>
<protein>
    <submittedName>
        <fullName evidence="7">N-acetylgalactosamine 6-sulfate sulfatase</fullName>
    </submittedName>
</protein>
<accession>A0A2Z4IJK3</accession>
<name>A0A2Z4IJK3_9BACT</name>
<feature type="domain" description="Sulfatase N-terminal" evidence="6">
    <location>
        <begin position="25"/>
        <end position="372"/>
    </location>
</feature>
<proteinExistence type="inferred from homology"/>
<dbReference type="InterPro" id="IPR017850">
    <property type="entry name" value="Alkaline_phosphatase_core_sf"/>
</dbReference>
<dbReference type="AlphaFoldDB" id="A0A2Z4IJK3"/>
<organism evidence="7 8">
    <name type="scientific">Echinicola strongylocentroti</name>
    <dbReference type="NCBI Taxonomy" id="1795355"/>
    <lineage>
        <taxon>Bacteria</taxon>
        <taxon>Pseudomonadati</taxon>
        <taxon>Bacteroidota</taxon>
        <taxon>Cytophagia</taxon>
        <taxon>Cytophagales</taxon>
        <taxon>Cyclobacteriaceae</taxon>
        <taxon>Echinicola</taxon>
    </lineage>
</organism>
<dbReference type="InterPro" id="IPR024607">
    <property type="entry name" value="Sulfatase_CS"/>
</dbReference>
<dbReference type="PROSITE" id="PS00523">
    <property type="entry name" value="SULFATASE_1"/>
    <property type="match status" value="1"/>
</dbReference>
<keyword evidence="3" id="KW-0378">Hydrolase</keyword>
<evidence type="ECO:0000256" key="4">
    <source>
        <dbReference type="ARBA" id="ARBA00022837"/>
    </source>
</evidence>
<feature type="signal peptide" evidence="5">
    <location>
        <begin position="1"/>
        <end position="22"/>
    </location>
</feature>
<keyword evidence="8" id="KW-1185">Reference proteome</keyword>